<feature type="binding site" evidence="9">
    <location>
        <begin position="211"/>
        <end position="216"/>
    </location>
    <ligand>
        <name>ATP</name>
        <dbReference type="ChEBI" id="CHEBI:30616"/>
    </ligand>
</feature>
<evidence type="ECO:0000313" key="11">
    <source>
        <dbReference type="EMBL" id="GGO71423.1"/>
    </source>
</evidence>
<comment type="caution">
    <text evidence="11">The sequence shown here is derived from an EMBL/GenBank/DDBJ whole genome shotgun (WGS) entry which is preliminary data.</text>
</comment>
<dbReference type="CDD" id="cd01174">
    <property type="entry name" value="ribokinase"/>
    <property type="match status" value="1"/>
</dbReference>
<keyword evidence="5 9" id="KW-0067">ATP-binding</keyword>
<feature type="binding site" evidence="9">
    <location>
        <begin position="10"/>
        <end position="12"/>
    </location>
    <ligand>
        <name>substrate</name>
    </ligand>
</feature>
<comment type="cofactor">
    <cofactor evidence="9">
        <name>Mg(2+)</name>
        <dbReference type="ChEBI" id="CHEBI:18420"/>
    </cofactor>
    <text evidence="9">Requires a divalent cation, most likely magnesium in vivo, as an electrophilic catalyst to aid phosphoryl group transfer. It is the chelate of the metal and the nucleotide that is the actual substrate.</text>
</comment>
<reference evidence="11" key="1">
    <citation type="journal article" date="2014" name="Int. J. Syst. Evol. Microbiol.">
        <title>Complete genome sequence of Corynebacterium casei LMG S-19264T (=DSM 44701T), isolated from a smear-ripened cheese.</title>
        <authorList>
            <consortium name="US DOE Joint Genome Institute (JGI-PGF)"/>
            <person name="Walter F."/>
            <person name="Albersmeier A."/>
            <person name="Kalinowski J."/>
            <person name="Ruckert C."/>
        </authorList>
    </citation>
    <scope>NUCLEOTIDE SEQUENCE</scope>
    <source>
        <strain evidence="11">CGMCC 1.7086</strain>
    </source>
</reference>
<dbReference type="Gene3D" id="3.40.1190.20">
    <property type="match status" value="1"/>
</dbReference>
<dbReference type="InterPro" id="IPR011877">
    <property type="entry name" value="Ribokinase"/>
</dbReference>
<protein>
    <recommendedName>
        <fullName evidence="9">Ribokinase</fullName>
        <shortName evidence="9">RK</shortName>
        <ecNumber evidence="9">2.7.1.15</ecNumber>
    </recommendedName>
</protein>
<comment type="caution">
    <text evidence="9">Lacks conserved residue(s) required for the propagation of feature annotation.</text>
</comment>
<feature type="binding site" evidence="9">
    <location>
        <position position="239"/>
    </location>
    <ligand>
        <name>K(+)</name>
        <dbReference type="ChEBI" id="CHEBI:29103"/>
    </ligand>
</feature>
<feature type="binding site" evidence="9">
    <location>
        <position position="276"/>
    </location>
    <ligand>
        <name>K(+)</name>
        <dbReference type="ChEBI" id="CHEBI:29103"/>
    </ligand>
</feature>
<evidence type="ECO:0000313" key="12">
    <source>
        <dbReference type="Proteomes" id="UP000606935"/>
    </source>
</evidence>
<dbReference type="HAMAP" id="MF_01987">
    <property type="entry name" value="Ribokinase"/>
    <property type="match status" value="1"/>
</dbReference>
<comment type="activity regulation">
    <text evidence="9">Activated by a monovalent cation that binds near, but not in, the active site. The most likely occupant of the site in vivo is potassium. Ion binding induces a conformational change that may alter substrate affinity.</text>
</comment>
<dbReference type="GO" id="GO:0004747">
    <property type="term" value="F:ribokinase activity"/>
    <property type="evidence" value="ECO:0007669"/>
    <property type="project" value="UniProtKB-UniRule"/>
</dbReference>
<evidence type="ECO:0000256" key="8">
    <source>
        <dbReference type="ARBA" id="ARBA00023277"/>
    </source>
</evidence>
<dbReference type="InterPro" id="IPR011611">
    <property type="entry name" value="PfkB_dom"/>
</dbReference>
<name>A0A917Z052_9ALTE</name>
<evidence type="ECO:0000256" key="1">
    <source>
        <dbReference type="ARBA" id="ARBA00022679"/>
    </source>
</evidence>
<evidence type="ECO:0000256" key="4">
    <source>
        <dbReference type="ARBA" id="ARBA00022777"/>
    </source>
</evidence>
<feature type="binding site" evidence="9">
    <location>
        <position position="273"/>
    </location>
    <ligand>
        <name>K(+)</name>
        <dbReference type="ChEBI" id="CHEBI:29103"/>
    </ligand>
</feature>
<evidence type="ECO:0000256" key="7">
    <source>
        <dbReference type="ARBA" id="ARBA00022958"/>
    </source>
</evidence>
<dbReference type="PANTHER" id="PTHR10584">
    <property type="entry name" value="SUGAR KINASE"/>
    <property type="match status" value="1"/>
</dbReference>
<dbReference type="PRINTS" id="PR00990">
    <property type="entry name" value="RIBOKINASE"/>
</dbReference>
<dbReference type="GO" id="GO:0019303">
    <property type="term" value="P:D-ribose catabolic process"/>
    <property type="evidence" value="ECO:0007669"/>
    <property type="project" value="UniProtKB-UniRule"/>
</dbReference>
<keyword evidence="8 9" id="KW-0119">Carbohydrate metabolism</keyword>
<comment type="catalytic activity">
    <reaction evidence="9">
        <text>D-ribose + ATP = D-ribose 5-phosphate + ADP + H(+)</text>
        <dbReference type="Rhea" id="RHEA:13697"/>
        <dbReference type="ChEBI" id="CHEBI:15378"/>
        <dbReference type="ChEBI" id="CHEBI:30616"/>
        <dbReference type="ChEBI" id="CHEBI:47013"/>
        <dbReference type="ChEBI" id="CHEBI:78346"/>
        <dbReference type="ChEBI" id="CHEBI:456216"/>
        <dbReference type="EC" id="2.7.1.15"/>
    </reaction>
</comment>
<feature type="binding site" evidence="9">
    <location>
        <position position="136"/>
    </location>
    <ligand>
        <name>substrate</name>
    </ligand>
</feature>
<reference evidence="11" key="2">
    <citation type="submission" date="2020-09" db="EMBL/GenBank/DDBJ databases">
        <authorList>
            <person name="Sun Q."/>
            <person name="Zhou Y."/>
        </authorList>
    </citation>
    <scope>NUCLEOTIDE SEQUENCE</scope>
    <source>
        <strain evidence="11">CGMCC 1.7086</strain>
    </source>
</reference>
<feature type="binding site" evidence="9">
    <location>
        <position position="179"/>
    </location>
    <ligand>
        <name>ATP</name>
        <dbReference type="ChEBI" id="CHEBI:30616"/>
    </ligand>
</feature>
<keyword evidence="7 9" id="KW-0630">Potassium</keyword>
<comment type="similarity">
    <text evidence="9">Belongs to the carbohydrate kinase PfkB family. Ribokinase subfamily.</text>
</comment>
<keyword evidence="4 9" id="KW-0418">Kinase</keyword>
<dbReference type="AlphaFoldDB" id="A0A917Z052"/>
<comment type="pathway">
    <text evidence="9">Carbohydrate metabolism; D-ribose degradation; D-ribose 5-phosphate from beta-D-ribopyranose: step 2/2.</text>
</comment>
<organism evidence="11 12">
    <name type="scientific">Bowmanella pacifica</name>
    <dbReference type="NCBI Taxonomy" id="502051"/>
    <lineage>
        <taxon>Bacteria</taxon>
        <taxon>Pseudomonadati</taxon>
        <taxon>Pseudomonadota</taxon>
        <taxon>Gammaproteobacteria</taxon>
        <taxon>Alteromonadales</taxon>
        <taxon>Alteromonadaceae</taxon>
        <taxon>Bowmanella</taxon>
    </lineage>
</organism>
<dbReference type="RefSeq" id="WP_188696173.1">
    <property type="nucleotide sequence ID" value="NZ_BMLS01000004.1"/>
</dbReference>
<comment type="subunit">
    <text evidence="9">Homodimer.</text>
</comment>
<evidence type="ECO:0000259" key="10">
    <source>
        <dbReference type="Pfam" id="PF00294"/>
    </source>
</evidence>
<feature type="binding site" evidence="9">
    <location>
        <position position="243"/>
    </location>
    <ligand>
        <name>substrate</name>
    </ligand>
</feature>
<dbReference type="GO" id="GO:0005829">
    <property type="term" value="C:cytosol"/>
    <property type="evidence" value="ECO:0007669"/>
    <property type="project" value="TreeGrafter"/>
</dbReference>
<dbReference type="Proteomes" id="UP000606935">
    <property type="component" value="Unassembled WGS sequence"/>
</dbReference>
<evidence type="ECO:0000256" key="2">
    <source>
        <dbReference type="ARBA" id="ARBA00022723"/>
    </source>
</evidence>
<keyword evidence="2 9" id="KW-0479">Metal-binding</keyword>
<gene>
    <name evidence="9 11" type="primary">rbsK</name>
    <name evidence="11" type="ORF">GCM10010982_27180</name>
</gene>
<evidence type="ECO:0000256" key="9">
    <source>
        <dbReference type="HAMAP-Rule" id="MF_01987"/>
    </source>
</evidence>
<accession>A0A917Z052</accession>
<dbReference type="EC" id="2.7.1.15" evidence="9"/>
<sequence>MSIYNLGSINWDHCYRVSHFVRPGETLMSSSYQLHLGGKGANQSVAAAKAGASIVHIGSVAQGDNAPQKLQSLGVTITGIREHADEATGHALIQIDDQGENAIILHAGANRAQNMQWVAEQLCEAGSQDWLLMQNETNLIVESAELAKSKGMQVAFNPAPMDRELTLRLLDKLDLLIVNQIEAQDLTGTDDLDAAIAQMQHMAPNLALLITLGSAGACHCQGSQRHQVKAFKVDAVDTTAAGDTFIGYFLANISAGQPVSEALRQASAAAAIAVTRAGAIPSIPVQREVADFLATQS</sequence>
<dbReference type="PANTHER" id="PTHR10584:SF166">
    <property type="entry name" value="RIBOKINASE"/>
    <property type="match status" value="1"/>
</dbReference>
<dbReference type="SUPFAM" id="SSF53613">
    <property type="entry name" value="Ribokinase-like"/>
    <property type="match status" value="1"/>
</dbReference>
<dbReference type="EMBL" id="BMLS01000004">
    <property type="protein sequence ID" value="GGO71423.1"/>
    <property type="molecule type" value="Genomic_DNA"/>
</dbReference>
<dbReference type="InterPro" id="IPR029056">
    <property type="entry name" value="Ribokinase-like"/>
</dbReference>
<dbReference type="GO" id="GO:0046872">
    <property type="term" value="F:metal ion binding"/>
    <property type="evidence" value="ECO:0007669"/>
    <property type="project" value="UniProtKB-KW"/>
</dbReference>
<dbReference type="GO" id="GO:0005524">
    <property type="term" value="F:ATP binding"/>
    <property type="evidence" value="ECO:0007669"/>
    <property type="project" value="UniProtKB-UniRule"/>
</dbReference>
<dbReference type="InterPro" id="IPR002139">
    <property type="entry name" value="Ribo/fructo_kinase"/>
</dbReference>
<feature type="domain" description="Carbohydrate kinase PfkB" evidence="10">
    <location>
        <begin position="6"/>
        <end position="284"/>
    </location>
</feature>
<keyword evidence="1 9" id="KW-0808">Transferase</keyword>
<keyword evidence="6 9" id="KW-0460">Magnesium</keyword>
<feature type="active site" description="Proton acceptor" evidence="9">
    <location>
        <position position="243"/>
    </location>
</feature>
<feature type="binding site" evidence="9">
    <location>
        <position position="237"/>
    </location>
    <ligand>
        <name>K(+)</name>
        <dbReference type="ChEBI" id="CHEBI:29103"/>
    </ligand>
</feature>
<feature type="binding site" evidence="9">
    <location>
        <position position="278"/>
    </location>
    <ligand>
        <name>K(+)</name>
        <dbReference type="ChEBI" id="CHEBI:29103"/>
    </ligand>
</feature>
<proteinExistence type="inferred from homology"/>
<comment type="subcellular location">
    <subcellularLocation>
        <location evidence="9">Cytoplasm</location>
    </subcellularLocation>
</comment>
<keyword evidence="3 9" id="KW-0547">Nucleotide-binding</keyword>
<evidence type="ECO:0000256" key="5">
    <source>
        <dbReference type="ARBA" id="ARBA00022840"/>
    </source>
</evidence>
<keyword evidence="12" id="KW-1185">Reference proteome</keyword>
<evidence type="ECO:0000256" key="6">
    <source>
        <dbReference type="ARBA" id="ARBA00022842"/>
    </source>
</evidence>
<feature type="binding site" evidence="9">
    <location>
        <begin position="38"/>
        <end position="42"/>
    </location>
    <ligand>
        <name>substrate</name>
    </ligand>
</feature>
<keyword evidence="9" id="KW-0963">Cytoplasm</keyword>
<comment type="function">
    <text evidence="9">Catalyzes the phosphorylation of ribose at O-5 in a reaction requiring ATP and magnesium. The resulting D-ribose-5-phosphate can then be used either for sythesis of nucleotides, histidine, and tryptophan, or as a component of the pentose phosphate pathway.</text>
</comment>
<dbReference type="Pfam" id="PF00294">
    <property type="entry name" value="PfkB"/>
    <property type="match status" value="1"/>
</dbReference>
<evidence type="ECO:0000256" key="3">
    <source>
        <dbReference type="ARBA" id="ARBA00022741"/>
    </source>
</evidence>
<feature type="binding site" evidence="9">
    <location>
        <begin position="242"/>
        <end position="243"/>
    </location>
    <ligand>
        <name>ATP</name>
        <dbReference type="ChEBI" id="CHEBI:30616"/>
    </ligand>
</feature>
<feature type="binding site" evidence="9">
    <location>
        <position position="282"/>
    </location>
    <ligand>
        <name>K(+)</name>
        <dbReference type="ChEBI" id="CHEBI:29103"/>
    </ligand>
</feature>